<gene>
    <name evidence="5" type="ORF">PDESU_03954</name>
</gene>
<sequence>MKRIFPSLVMAVFLVAAGAGAAEEVAYVDLQEVFKRFYKTELAQDQIRQQADDIKMERDEIEEEVKVLKEEIEVLRTDSRDETLSNEVRQNKRDQLEEKLVDLQKKEKDMTDFEKLRMQQMEQQNTRMTKKLFDEIHEAIINYGKEHGYQAVIDRSAQSRIGTDTVLYSIPRLDITADVLAVLNEGRESTKAAEPEFKVEKKAEE</sequence>
<protein>
    <recommendedName>
        <fullName evidence="7">Chaperone protein Skp</fullName>
    </recommendedName>
</protein>
<keyword evidence="6" id="KW-1185">Reference proteome</keyword>
<keyword evidence="3" id="KW-0175">Coiled coil</keyword>
<dbReference type="InterPro" id="IPR024930">
    <property type="entry name" value="Skp_dom_sf"/>
</dbReference>
<organism evidence="5 6">
    <name type="scientific">Pontiella desulfatans</name>
    <dbReference type="NCBI Taxonomy" id="2750659"/>
    <lineage>
        <taxon>Bacteria</taxon>
        <taxon>Pseudomonadati</taxon>
        <taxon>Kiritimatiellota</taxon>
        <taxon>Kiritimatiellia</taxon>
        <taxon>Kiritimatiellales</taxon>
        <taxon>Pontiellaceae</taxon>
        <taxon>Pontiella</taxon>
    </lineage>
</organism>
<evidence type="ECO:0008006" key="7">
    <source>
        <dbReference type="Google" id="ProtNLM"/>
    </source>
</evidence>
<dbReference type="SMART" id="SM00935">
    <property type="entry name" value="OmpH"/>
    <property type="match status" value="1"/>
</dbReference>
<reference evidence="5 6" key="1">
    <citation type="submission" date="2019-04" db="EMBL/GenBank/DDBJ databases">
        <authorList>
            <person name="Van Vliet M D."/>
        </authorList>
    </citation>
    <scope>NUCLEOTIDE SEQUENCE [LARGE SCALE GENOMIC DNA]</scope>
    <source>
        <strain evidence="5 6">F1</strain>
    </source>
</reference>
<evidence type="ECO:0000313" key="6">
    <source>
        <dbReference type="Proteomes" id="UP000366872"/>
    </source>
</evidence>
<dbReference type="GO" id="GO:0050821">
    <property type="term" value="P:protein stabilization"/>
    <property type="evidence" value="ECO:0007669"/>
    <property type="project" value="TreeGrafter"/>
</dbReference>
<evidence type="ECO:0000313" key="5">
    <source>
        <dbReference type="EMBL" id="VGO15371.1"/>
    </source>
</evidence>
<dbReference type="RefSeq" id="WP_136080941.1">
    <property type="nucleotide sequence ID" value="NZ_CAAHFG010000002.1"/>
</dbReference>
<dbReference type="EMBL" id="CAAHFG010000002">
    <property type="protein sequence ID" value="VGO15371.1"/>
    <property type="molecule type" value="Genomic_DNA"/>
</dbReference>
<feature type="chain" id="PRO_5025600462" description="Chaperone protein Skp" evidence="4">
    <location>
        <begin position="22"/>
        <end position="205"/>
    </location>
</feature>
<dbReference type="PANTHER" id="PTHR35089:SF1">
    <property type="entry name" value="CHAPERONE PROTEIN SKP"/>
    <property type="match status" value="1"/>
</dbReference>
<dbReference type="GO" id="GO:0051082">
    <property type="term" value="F:unfolded protein binding"/>
    <property type="evidence" value="ECO:0007669"/>
    <property type="project" value="InterPro"/>
</dbReference>
<proteinExistence type="inferred from homology"/>
<evidence type="ECO:0000256" key="2">
    <source>
        <dbReference type="ARBA" id="ARBA00022729"/>
    </source>
</evidence>
<evidence type="ECO:0000256" key="1">
    <source>
        <dbReference type="ARBA" id="ARBA00009091"/>
    </source>
</evidence>
<feature type="coiled-coil region" evidence="3">
    <location>
        <begin position="44"/>
        <end position="113"/>
    </location>
</feature>
<dbReference type="InterPro" id="IPR005632">
    <property type="entry name" value="Chaperone_Skp"/>
</dbReference>
<keyword evidence="2 4" id="KW-0732">Signal</keyword>
<dbReference type="SUPFAM" id="SSF111384">
    <property type="entry name" value="OmpH-like"/>
    <property type="match status" value="1"/>
</dbReference>
<accession>A0A6C2U769</accession>
<dbReference type="Gene3D" id="3.30.910.20">
    <property type="entry name" value="Skp domain"/>
    <property type="match status" value="1"/>
</dbReference>
<evidence type="ECO:0000256" key="3">
    <source>
        <dbReference type="SAM" id="Coils"/>
    </source>
</evidence>
<dbReference type="GO" id="GO:0005829">
    <property type="term" value="C:cytosol"/>
    <property type="evidence" value="ECO:0007669"/>
    <property type="project" value="TreeGrafter"/>
</dbReference>
<dbReference type="PANTHER" id="PTHR35089">
    <property type="entry name" value="CHAPERONE PROTEIN SKP"/>
    <property type="match status" value="1"/>
</dbReference>
<dbReference type="AlphaFoldDB" id="A0A6C2U769"/>
<dbReference type="Proteomes" id="UP000366872">
    <property type="component" value="Unassembled WGS sequence"/>
</dbReference>
<dbReference type="Pfam" id="PF03938">
    <property type="entry name" value="OmpH"/>
    <property type="match status" value="1"/>
</dbReference>
<evidence type="ECO:0000256" key="4">
    <source>
        <dbReference type="SAM" id="SignalP"/>
    </source>
</evidence>
<feature type="signal peptide" evidence="4">
    <location>
        <begin position="1"/>
        <end position="21"/>
    </location>
</feature>
<name>A0A6C2U769_PONDE</name>
<comment type="similarity">
    <text evidence="1">Belongs to the Skp family.</text>
</comment>